<evidence type="ECO:0000256" key="1">
    <source>
        <dbReference type="ARBA" id="ARBA00005926"/>
    </source>
</evidence>
<dbReference type="EMBL" id="CACRZD030000015">
    <property type="protein sequence ID" value="CAA6671661.1"/>
    <property type="molecule type" value="Genomic_DNA"/>
</dbReference>
<dbReference type="EMBL" id="LR743602">
    <property type="protein sequence ID" value="CAA2632448.1"/>
    <property type="molecule type" value="Genomic_DNA"/>
</dbReference>
<evidence type="ECO:0000313" key="2">
    <source>
        <dbReference type="EMBL" id="CAA2632448.1"/>
    </source>
</evidence>
<sequence length="288" mass="34394">MLFGVTIYSKTFVIEILLGGIYDFRFYIGAYNSERLQNQRESIIPHLNSILLKIVMTDHPKIQRESKLYKILWFGVESDYNVLVMDLLGPSLEDSCHQLEYVHRKSLSHRNIKPKNFSWKFIDTNTHQHISYRENKSLKRTGRYASKNAHHGREQGRRDDLESLGYVLMYLLRGSLPWEDLKGGTKDKNMKKSAMCRGYLIEFTSYFHYYHSIHFDDKPDYAYLREIFCGLFKCKRFQFDYVFDWTTLKYRQCKYSKELACVPVSWTHVCILHSAWFLNRRKSHIGLY</sequence>
<dbReference type="SUPFAM" id="SSF56112">
    <property type="entry name" value="Protein kinase-like (PK-like)"/>
    <property type="match status" value="1"/>
</dbReference>
<organism evidence="2">
    <name type="scientific">Spirodela intermedia</name>
    <name type="common">Intermediate duckweed</name>
    <dbReference type="NCBI Taxonomy" id="51605"/>
    <lineage>
        <taxon>Eukaryota</taxon>
        <taxon>Viridiplantae</taxon>
        <taxon>Streptophyta</taxon>
        <taxon>Embryophyta</taxon>
        <taxon>Tracheophyta</taxon>
        <taxon>Spermatophyta</taxon>
        <taxon>Magnoliopsida</taxon>
        <taxon>Liliopsida</taxon>
        <taxon>Araceae</taxon>
        <taxon>Lemnoideae</taxon>
        <taxon>Spirodela</taxon>
    </lineage>
</organism>
<evidence type="ECO:0000313" key="3">
    <source>
        <dbReference type="Proteomes" id="UP001189122"/>
    </source>
</evidence>
<proteinExistence type="inferred from homology"/>
<name>A0A7I8JPI0_SPIIN</name>
<dbReference type="Proteomes" id="UP001189122">
    <property type="component" value="Unassembled WGS sequence"/>
</dbReference>
<dbReference type="InterPro" id="IPR011009">
    <property type="entry name" value="Kinase-like_dom_sf"/>
</dbReference>
<keyword evidence="3" id="KW-1185">Reference proteome</keyword>
<dbReference type="AlphaFoldDB" id="A0A7I8JPI0"/>
<dbReference type="PANTHER" id="PTHR11909">
    <property type="entry name" value="CASEIN KINASE-RELATED"/>
    <property type="match status" value="1"/>
</dbReference>
<accession>A0A7I8JPI0</accession>
<protein>
    <submittedName>
        <fullName evidence="2">Uncharacterized protein</fullName>
    </submittedName>
</protein>
<comment type="similarity">
    <text evidence="1">Belongs to the protein kinase superfamily. CK1 Ser/Thr protein kinase family. Casein kinase I subfamily.</text>
</comment>
<dbReference type="Gene3D" id="1.10.510.10">
    <property type="entry name" value="Transferase(Phosphotransferase) domain 1"/>
    <property type="match status" value="2"/>
</dbReference>
<gene>
    <name evidence="2" type="ORF">SI7747_15018069</name>
</gene>
<reference evidence="2 3" key="1">
    <citation type="submission" date="2019-12" db="EMBL/GenBank/DDBJ databases">
        <authorList>
            <person name="Scholz U."/>
            <person name="Mascher M."/>
            <person name="Fiebig A."/>
        </authorList>
    </citation>
    <scope>NUCLEOTIDE SEQUENCE</scope>
</reference>
<dbReference type="InterPro" id="IPR050235">
    <property type="entry name" value="CK1_Ser-Thr_kinase"/>
</dbReference>